<dbReference type="Pfam" id="PF17820">
    <property type="entry name" value="PDZ_6"/>
    <property type="match status" value="1"/>
</dbReference>
<evidence type="ECO:0000256" key="10">
    <source>
        <dbReference type="ARBA" id="ARBA00023136"/>
    </source>
</evidence>
<name>A0A7G9T3X3_9LACO</name>
<keyword evidence="11" id="KW-0479">Metal-binding</keyword>
<feature type="transmembrane region" description="Helical" evidence="11">
    <location>
        <begin position="392"/>
        <end position="410"/>
    </location>
</feature>
<sequence length="419" mass="46041">MTGIIAFIIVFAVVVFIHELGHFMVAKWSGVRVREFAIGMGPKVVQLRRNGTTYTLRLLPLGGYVRMAGRGDIDAPEIQPGMTIVIVPEDNQVKRISLSSEMALIGGMAVTVDQADLVDALEIHGYLENDDTKRLTWSVDPDATMIEPNGTEVIIAPRATHLESASAWQRLLINFAGPLMNFILAVVLFFGLAFAMPSVTTTTVDQAQKNSPAYQAGIQHNDRITKLDGHQINNWQSMQTYIQTTTKNQVAVTFVRQGVVKTATVKVKKMTDQGQKYQMIGITARQSTSAADRVQYGIHTAGQAFTQIFHSIKDLIIRPDINKLGGPVSIFKTTSDVSSLGVLAVVSFMAWLSVNLGLINLFPIPALDGGKIVLNVIEILIRRPIPEKVENYVTAFGAVLLVILMIAVTWNDIARIFLR</sequence>
<evidence type="ECO:0000256" key="1">
    <source>
        <dbReference type="ARBA" id="ARBA00001947"/>
    </source>
</evidence>
<keyword evidence="5 11" id="KW-0812">Transmembrane</keyword>
<dbReference type="InterPro" id="IPR008915">
    <property type="entry name" value="Peptidase_M50"/>
</dbReference>
<dbReference type="GO" id="GO:0004222">
    <property type="term" value="F:metalloendopeptidase activity"/>
    <property type="evidence" value="ECO:0007669"/>
    <property type="project" value="InterPro"/>
</dbReference>
<dbReference type="Proteomes" id="UP000515800">
    <property type="component" value="Chromosome"/>
</dbReference>
<feature type="domain" description="PDZ" evidence="13">
    <location>
        <begin position="204"/>
        <end position="256"/>
    </location>
</feature>
<comment type="cofactor">
    <cofactor evidence="1 11">
        <name>Zn(2+)</name>
        <dbReference type="ChEBI" id="CHEBI:29105"/>
    </cofactor>
</comment>
<dbReference type="GO" id="GO:0046872">
    <property type="term" value="F:metal ion binding"/>
    <property type="evidence" value="ECO:0007669"/>
    <property type="project" value="UniProtKB-KW"/>
</dbReference>
<dbReference type="GO" id="GO:0016020">
    <property type="term" value="C:membrane"/>
    <property type="evidence" value="ECO:0007669"/>
    <property type="project" value="UniProtKB-SubCell"/>
</dbReference>
<dbReference type="SUPFAM" id="SSF50156">
    <property type="entry name" value="PDZ domain-like"/>
    <property type="match status" value="1"/>
</dbReference>
<dbReference type="CDD" id="cd06163">
    <property type="entry name" value="S2P-M50_PDZ_RseP-like"/>
    <property type="match status" value="1"/>
</dbReference>
<gene>
    <name evidence="14" type="primary">rseP</name>
    <name evidence="14" type="ORF">H9L19_05140</name>
</gene>
<dbReference type="AlphaFoldDB" id="A0A7G9T3X3"/>
<evidence type="ECO:0000313" key="14">
    <source>
        <dbReference type="EMBL" id="QNN74798.1"/>
    </source>
</evidence>
<feature type="transmembrane region" description="Helical" evidence="11">
    <location>
        <begin position="340"/>
        <end position="362"/>
    </location>
</feature>
<dbReference type="CDD" id="cd23081">
    <property type="entry name" value="cpPDZ_EcRseP-like"/>
    <property type="match status" value="1"/>
</dbReference>
<comment type="similarity">
    <text evidence="3 11">Belongs to the peptidase M50B family.</text>
</comment>
<dbReference type="GO" id="GO:0006508">
    <property type="term" value="P:proteolysis"/>
    <property type="evidence" value="ECO:0007669"/>
    <property type="project" value="UniProtKB-KW"/>
</dbReference>
<dbReference type="PANTHER" id="PTHR42837">
    <property type="entry name" value="REGULATOR OF SIGMA-E PROTEASE RSEP"/>
    <property type="match status" value="1"/>
</dbReference>
<evidence type="ECO:0000256" key="11">
    <source>
        <dbReference type="RuleBase" id="RU362031"/>
    </source>
</evidence>
<dbReference type="RefSeq" id="WP_187528633.1">
    <property type="nucleotide sequence ID" value="NZ_CP060724.1"/>
</dbReference>
<keyword evidence="15" id="KW-1185">Reference proteome</keyword>
<dbReference type="InterPro" id="IPR036034">
    <property type="entry name" value="PDZ_sf"/>
</dbReference>
<feature type="transmembrane region" description="Helical" evidence="11">
    <location>
        <begin position="171"/>
        <end position="196"/>
    </location>
</feature>
<feature type="transmembrane region" description="Helical" evidence="11">
    <location>
        <begin position="6"/>
        <end position="25"/>
    </location>
</feature>
<feature type="domain" description="Peptidase M50" evidence="12">
    <location>
        <begin position="6"/>
        <end position="404"/>
    </location>
</feature>
<dbReference type="Gene3D" id="2.30.42.10">
    <property type="match status" value="1"/>
</dbReference>
<organism evidence="14 15">
    <name type="scientific">Weissella diestrammenae</name>
    <dbReference type="NCBI Taxonomy" id="1162633"/>
    <lineage>
        <taxon>Bacteria</taxon>
        <taxon>Bacillati</taxon>
        <taxon>Bacillota</taxon>
        <taxon>Bacilli</taxon>
        <taxon>Lactobacillales</taxon>
        <taxon>Lactobacillaceae</taxon>
        <taxon>Weissella</taxon>
    </lineage>
</organism>
<dbReference type="InterPro" id="IPR004387">
    <property type="entry name" value="Pept_M50_Zn"/>
</dbReference>
<dbReference type="EMBL" id="CP060724">
    <property type="protein sequence ID" value="QNN74798.1"/>
    <property type="molecule type" value="Genomic_DNA"/>
</dbReference>
<dbReference type="KEGG" id="wdi:H9L19_05140"/>
<comment type="subcellular location">
    <subcellularLocation>
        <location evidence="2">Membrane</location>
        <topology evidence="2">Multi-pass membrane protein</topology>
    </subcellularLocation>
</comment>
<evidence type="ECO:0000256" key="2">
    <source>
        <dbReference type="ARBA" id="ARBA00004141"/>
    </source>
</evidence>
<evidence type="ECO:0000256" key="4">
    <source>
        <dbReference type="ARBA" id="ARBA00022670"/>
    </source>
</evidence>
<dbReference type="NCBIfam" id="TIGR00054">
    <property type="entry name" value="RIP metalloprotease RseP"/>
    <property type="match status" value="1"/>
</dbReference>
<keyword evidence="4 14" id="KW-0645">Protease</keyword>
<accession>A0A7G9T3X3</accession>
<evidence type="ECO:0000256" key="8">
    <source>
        <dbReference type="ARBA" id="ARBA00022989"/>
    </source>
</evidence>
<evidence type="ECO:0000313" key="15">
    <source>
        <dbReference type="Proteomes" id="UP000515800"/>
    </source>
</evidence>
<evidence type="ECO:0000256" key="9">
    <source>
        <dbReference type="ARBA" id="ARBA00023049"/>
    </source>
</evidence>
<dbReference type="Pfam" id="PF02163">
    <property type="entry name" value="Peptidase_M50"/>
    <property type="match status" value="1"/>
</dbReference>
<keyword evidence="6 11" id="KW-0378">Hydrolase</keyword>
<dbReference type="InterPro" id="IPR041489">
    <property type="entry name" value="PDZ_6"/>
</dbReference>
<proteinExistence type="inferred from homology"/>
<evidence type="ECO:0000259" key="13">
    <source>
        <dbReference type="Pfam" id="PF17820"/>
    </source>
</evidence>
<dbReference type="EC" id="3.4.24.-" evidence="11"/>
<evidence type="ECO:0000256" key="3">
    <source>
        <dbReference type="ARBA" id="ARBA00007931"/>
    </source>
</evidence>
<evidence type="ECO:0000256" key="6">
    <source>
        <dbReference type="ARBA" id="ARBA00022801"/>
    </source>
</evidence>
<dbReference type="PANTHER" id="PTHR42837:SF2">
    <property type="entry name" value="MEMBRANE METALLOPROTEASE ARASP2, CHLOROPLASTIC-RELATED"/>
    <property type="match status" value="1"/>
</dbReference>
<keyword evidence="10 11" id="KW-0472">Membrane</keyword>
<reference evidence="14 15" key="1">
    <citation type="submission" date="2020-08" db="EMBL/GenBank/DDBJ databases">
        <title>Genome sequence of Weissella diestrammenae KACC 16890T.</title>
        <authorList>
            <person name="Hyun D.-W."/>
            <person name="Bae J.-W."/>
        </authorList>
    </citation>
    <scope>NUCLEOTIDE SEQUENCE [LARGE SCALE GENOMIC DNA]</scope>
    <source>
        <strain evidence="14 15">KACC 16890</strain>
    </source>
</reference>
<protein>
    <recommendedName>
        <fullName evidence="11">Zinc metalloprotease</fullName>
        <ecNumber evidence="11">3.4.24.-</ecNumber>
    </recommendedName>
</protein>
<evidence type="ECO:0000256" key="5">
    <source>
        <dbReference type="ARBA" id="ARBA00022692"/>
    </source>
</evidence>
<evidence type="ECO:0000256" key="7">
    <source>
        <dbReference type="ARBA" id="ARBA00022833"/>
    </source>
</evidence>
<keyword evidence="8 11" id="KW-1133">Transmembrane helix</keyword>
<evidence type="ECO:0000259" key="12">
    <source>
        <dbReference type="Pfam" id="PF02163"/>
    </source>
</evidence>
<keyword evidence="9 11" id="KW-0482">Metalloprotease</keyword>
<keyword evidence="7 11" id="KW-0862">Zinc</keyword>